<reference evidence="3" key="1">
    <citation type="submission" date="2017-11" db="EMBL/GenBank/DDBJ databases">
        <authorList>
            <person name="Lima N.C."/>
            <person name="Parody-Merino A.M."/>
            <person name="Battley P.F."/>
            <person name="Fidler A.E."/>
            <person name="Prosdocimi F."/>
        </authorList>
    </citation>
    <scope>NUCLEOTIDE SEQUENCE [LARGE SCALE GENOMIC DNA]</scope>
</reference>
<name>A0A2I0UDM7_LIMLA</name>
<proteinExistence type="predicted"/>
<dbReference type="Proteomes" id="UP000233556">
    <property type="component" value="Unassembled WGS sequence"/>
</dbReference>
<feature type="region of interest" description="Disordered" evidence="1">
    <location>
        <begin position="80"/>
        <end position="151"/>
    </location>
</feature>
<sequence length="151" mass="16448">MSKWRPVTSAAPQGSVLGPVLFNIFDSGIEGTLSKFAGNTKLCGTVNTPEGRDAIQRDLDRLEGWACAKLVKFNQDKYKVPHVEEGNSKHKSRLGRERTESSPEEKDLGVSVDEKLNMSRQHAWQPRKPPTTGAASPAGQGRGFCPSASLQ</sequence>
<organism evidence="2 3">
    <name type="scientific">Limosa lapponica baueri</name>
    <dbReference type="NCBI Taxonomy" id="1758121"/>
    <lineage>
        <taxon>Eukaryota</taxon>
        <taxon>Metazoa</taxon>
        <taxon>Chordata</taxon>
        <taxon>Craniata</taxon>
        <taxon>Vertebrata</taxon>
        <taxon>Euteleostomi</taxon>
        <taxon>Archelosauria</taxon>
        <taxon>Archosauria</taxon>
        <taxon>Dinosauria</taxon>
        <taxon>Saurischia</taxon>
        <taxon>Theropoda</taxon>
        <taxon>Coelurosauria</taxon>
        <taxon>Aves</taxon>
        <taxon>Neognathae</taxon>
        <taxon>Neoaves</taxon>
        <taxon>Charadriiformes</taxon>
        <taxon>Scolopacidae</taxon>
        <taxon>Limosa</taxon>
    </lineage>
</organism>
<gene>
    <name evidence="2" type="ORF">llap_5561</name>
</gene>
<keyword evidence="2" id="KW-0695">RNA-directed DNA polymerase</keyword>
<protein>
    <submittedName>
        <fullName evidence="2">Rna-directed dna polymerase from mobile element jockey-like</fullName>
    </submittedName>
</protein>
<dbReference type="EMBL" id="KZ505847">
    <property type="protein sequence ID" value="PKU44149.1"/>
    <property type="molecule type" value="Genomic_DNA"/>
</dbReference>
<dbReference type="GO" id="GO:0003964">
    <property type="term" value="F:RNA-directed DNA polymerase activity"/>
    <property type="evidence" value="ECO:0007669"/>
    <property type="project" value="UniProtKB-KW"/>
</dbReference>
<evidence type="ECO:0000313" key="2">
    <source>
        <dbReference type="EMBL" id="PKU44149.1"/>
    </source>
</evidence>
<keyword evidence="2" id="KW-0808">Transferase</keyword>
<feature type="compositionally biased region" description="Basic and acidic residues" evidence="1">
    <location>
        <begin position="80"/>
        <end position="117"/>
    </location>
</feature>
<keyword evidence="3" id="KW-1185">Reference proteome</keyword>
<accession>A0A2I0UDM7</accession>
<dbReference type="OrthoDB" id="416454at2759"/>
<reference evidence="3" key="2">
    <citation type="submission" date="2017-12" db="EMBL/GenBank/DDBJ databases">
        <title>Genome sequence of the Bar-tailed Godwit (Limosa lapponica baueri).</title>
        <authorList>
            <person name="Lima N.C.B."/>
            <person name="Parody-Merino A.M."/>
            <person name="Battley P.F."/>
            <person name="Fidler A.E."/>
            <person name="Prosdocimi F."/>
        </authorList>
    </citation>
    <scope>NUCLEOTIDE SEQUENCE [LARGE SCALE GENOMIC DNA]</scope>
</reference>
<evidence type="ECO:0000313" key="3">
    <source>
        <dbReference type="Proteomes" id="UP000233556"/>
    </source>
</evidence>
<dbReference type="PANTHER" id="PTHR33332">
    <property type="entry name" value="REVERSE TRANSCRIPTASE DOMAIN-CONTAINING PROTEIN"/>
    <property type="match status" value="1"/>
</dbReference>
<keyword evidence="2" id="KW-0548">Nucleotidyltransferase</keyword>
<evidence type="ECO:0000256" key="1">
    <source>
        <dbReference type="SAM" id="MobiDB-lite"/>
    </source>
</evidence>
<dbReference type="AlphaFoldDB" id="A0A2I0UDM7"/>